<keyword evidence="3" id="KW-0598">Phosphotransferase system</keyword>
<evidence type="ECO:0000256" key="1">
    <source>
        <dbReference type="ARBA" id="ARBA00004496"/>
    </source>
</evidence>
<comment type="subcellular location">
    <subcellularLocation>
        <location evidence="1">Cytoplasm</location>
    </subcellularLocation>
</comment>
<dbReference type="CDD" id="cd00367">
    <property type="entry name" value="PTS-HPr_like"/>
    <property type="match status" value="1"/>
</dbReference>
<sequence>MKQFHYIITDKAGIHARPAGVLVKKAKNFESSIEVRKDVRKADAKKLLELMGLGIRFNDEIIVEVSGTDEEAACDEIRRTLKEVL</sequence>
<keyword evidence="6" id="KW-1185">Reference proteome</keyword>
<gene>
    <name evidence="5" type="ORF">FLB61_01940</name>
</gene>
<dbReference type="Proteomes" id="UP000779049">
    <property type="component" value="Unassembled WGS sequence"/>
</dbReference>
<organism evidence="5 6">
    <name type="scientific">Sellimonas caecigallum</name>
    <dbReference type="NCBI Taxonomy" id="2592333"/>
    <lineage>
        <taxon>Bacteria</taxon>
        <taxon>Bacillati</taxon>
        <taxon>Bacillota</taxon>
        <taxon>Clostridia</taxon>
        <taxon>Lachnospirales</taxon>
        <taxon>Lachnospiraceae</taxon>
        <taxon>Sellimonas</taxon>
    </lineage>
</organism>
<dbReference type="EMBL" id="VIRV01000001">
    <property type="protein sequence ID" value="MBY0757873.1"/>
    <property type="molecule type" value="Genomic_DNA"/>
</dbReference>
<dbReference type="NCBIfam" id="TIGR01003">
    <property type="entry name" value="PTS_HPr_family"/>
    <property type="match status" value="1"/>
</dbReference>
<dbReference type="Pfam" id="PF00381">
    <property type="entry name" value="PTS-HPr"/>
    <property type="match status" value="1"/>
</dbReference>
<accession>A0ABS7L4A6</accession>
<dbReference type="PANTHER" id="PTHR33705:SF2">
    <property type="entry name" value="PHOSPHOCARRIER PROTEIN NPR"/>
    <property type="match status" value="1"/>
</dbReference>
<dbReference type="RefSeq" id="WP_087201819.1">
    <property type="nucleotide sequence ID" value="NZ_CP173660.1"/>
</dbReference>
<dbReference type="InterPro" id="IPR050399">
    <property type="entry name" value="HPr"/>
</dbReference>
<dbReference type="PRINTS" id="PR00107">
    <property type="entry name" value="PHOSPHOCPHPR"/>
</dbReference>
<proteinExistence type="predicted"/>
<dbReference type="InterPro" id="IPR000032">
    <property type="entry name" value="HPr-like"/>
</dbReference>
<evidence type="ECO:0000313" key="6">
    <source>
        <dbReference type="Proteomes" id="UP000779049"/>
    </source>
</evidence>
<evidence type="ECO:0000259" key="4">
    <source>
        <dbReference type="PROSITE" id="PS51350"/>
    </source>
</evidence>
<dbReference type="SUPFAM" id="SSF55594">
    <property type="entry name" value="HPr-like"/>
    <property type="match status" value="1"/>
</dbReference>
<dbReference type="Gene3D" id="3.30.1340.10">
    <property type="entry name" value="HPr-like"/>
    <property type="match status" value="1"/>
</dbReference>
<dbReference type="InterPro" id="IPR035895">
    <property type="entry name" value="HPr-like_sf"/>
</dbReference>
<name>A0ABS7L4A6_9FIRM</name>
<feature type="domain" description="HPr" evidence="4">
    <location>
        <begin position="1"/>
        <end position="85"/>
    </location>
</feature>
<evidence type="ECO:0000256" key="2">
    <source>
        <dbReference type="ARBA" id="ARBA00022490"/>
    </source>
</evidence>
<dbReference type="PANTHER" id="PTHR33705">
    <property type="entry name" value="PHOSPHOCARRIER PROTEIN HPR"/>
    <property type="match status" value="1"/>
</dbReference>
<evidence type="ECO:0000256" key="3">
    <source>
        <dbReference type="ARBA" id="ARBA00022683"/>
    </source>
</evidence>
<comment type="caution">
    <text evidence="5">The sequence shown here is derived from an EMBL/GenBank/DDBJ whole genome shotgun (WGS) entry which is preliminary data.</text>
</comment>
<evidence type="ECO:0000313" key="5">
    <source>
        <dbReference type="EMBL" id="MBY0757873.1"/>
    </source>
</evidence>
<keyword evidence="2" id="KW-0963">Cytoplasm</keyword>
<protein>
    <submittedName>
        <fullName evidence="5">HPr family phosphocarrier protein</fullName>
    </submittedName>
</protein>
<dbReference type="PROSITE" id="PS51350">
    <property type="entry name" value="PTS_HPR_DOM"/>
    <property type="match status" value="1"/>
</dbReference>
<reference evidence="5 6" key="1">
    <citation type="journal article" date="2020" name="New Microbes New Infect">
        <title>Sellimonas caecigallum sp. nov., description and genome sequence of a new member of the Sellimonas genus isolated from the cecum of feral chicken.</title>
        <authorList>
            <person name="Wongkuna S."/>
            <person name="Ghimire S."/>
            <person name="Antony L."/>
            <person name="Chankhamhaengdecha S."/>
            <person name="Janvilisri T."/>
            <person name="Scaria J."/>
        </authorList>
    </citation>
    <scope>NUCLEOTIDE SEQUENCE [LARGE SCALE GENOMIC DNA]</scope>
    <source>
        <strain evidence="5 6">SW451</strain>
    </source>
</reference>